<comment type="caution">
    <text evidence="3">The sequence shown here is derived from an EMBL/GenBank/DDBJ whole genome shotgun (WGS) entry which is preliminary data.</text>
</comment>
<feature type="region of interest" description="Disordered" evidence="1">
    <location>
        <begin position="323"/>
        <end position="386"/>
    </location>
</feature>
<dbReference type="SUPFAM" id="SSF52540">
    <property type="entry name" value="P-loop containing nucleoside triphosphate hydrolases"/>
    <property type="match status" value="1"/>
</dbReference>
<evidence type="ECO:0000256" key="1">
    <source>
        <dbReference type="SAM" id="MobiDB-lite"/>
    </source>
</evidence>
<accession>A0AAE0TXF0</accession>
<dbReference type="AlphaFoldDB" id="A0AAE0TXF0"/>
<evidence type="ECO:0000313" key="3">
    <source>
        <dbReference type="EMBL" id="KAK3383001.1"/>
    </source>
</evidence>
<dbReference type="Gene3D" id="3.40.50.300">
    <property type="entry name" value="P-loop containing nucleotide triphosphate hydrolases"/>
    <property type="match status" value="1"/>
</dbReference>
<evidence type="ECO:0000259" key="2">
    <source>
        <dbReference type="Pfam" id="PF01926"/>
    </source>
</evidence>
<dbReference type="SUPFAM" id="SSF53300">
    <property type="entry name" value="vWA-like"/>
    <property type="match status" value="1"/>
</dbReference>
<sequence length="828" mass="88815">MEPQDEFSELADSVVIAFMGVTGSGKSSFVSLLADQHVEVSHGLHSHTLHAQAYSFFDEVSQRTVFLVDMPGFDDTVRSDAEILKEVSYFLAALHGKNVRLAGLVYLHRISDARVPGSAVKDLRMFKALVGAHNYRRVVLATTMWSALGGAGAGTVGAERQAELETTFWADMVQAGSQVRQHSGSRGSALDIIRSLLVAIDMDLGQEQEAAAPLVTLAIQHELMVEGRMLGETAAGRVLFDEIATERSRAARELDELQSGLAVAERAGDERAREAIQAEREAITAWTTRRARDGDGLGVSIFQLAEEQQPRYREAAAAIREGNSRGWGRGGHQHQPGPSSSSPSSPEPERSRTKGPPKNNKRTTRRERREPPPIPPRTSSRKLKESARHRLRCLGLDAGALEPPLLVKGADDELGELDGKRVQTVFDVVSRLAEDGTAAEGRGKNVDAAVLSLPEACKSLGSRTSGFGVGSILPSVEKSFVSDATRVADQLIAANAASSRPRDDCGAALLRSIRAATPKPLGSIAQLLKRLQSALAANTGQPHPANNSPGGLAINWQSLLDGIEPHLYGYTPICQALRTIQPIFRSQTYGSKVMMLISDGDSTDGDPLPLARVLGGAAGAMIFTCLLTDSAIQVQRRLRAPHEADPRWPSAARAMFDMTSAVPYDSGPVQALRRRGWELPESGLCKLFIHANNPLIIDEFTTVSRQLAGGGSSDDSLADMIGQANEGAQVTDQDGEPICWAHATADLTAGEKKAWTDHQNTAVGGLLGDLPQSFRALPVACPHCRDTAPASDYGGVWYEARCGSCARTFKPTVRALVRSLYGSGNYGA</sequence>
<dbReference type="InterPro" id="IPR036465">
    <property type="entry name" value="vWFA_dom_sf"/>
</dbReference>
<reference evidence="3" key="2">
    <citation type="submission" date="2023-06" db="EMBL/GenBank/DDBJ databases">
        <authorList>
            <consortium name="Lawrence Berkeley National Laboratory"/>
            <person name="Haridas S."/>
            <person name="Hensen N."/>
            <person name="Bonometti L."/>
            <person name="Westerberg I."/>
            <person name="Brannstrom I.O."/>
            <person name="Guillou S."/>
            <person name="Cros-Aarteil S."/>
            <person name="Calhoun S."/>
            <person name="Kuo A."/>
            <person name="Mondo S."/>
            <person name="Pangilinan J."/>
            <person name="Riley R."/>
            <person name="Labutti K."/>
            <person name="Andreopoulos B."/>
            <person name="Lipzen A."/>
            <person name="Chen C."/>
            <person name="Yanf M."/>
            <person name="Daum C."/>
            <person name="Ng V."/>
            <person name="Clum A."/>
            <person name="Steindorff A."/>
            <person name="Ohm R."/>
            <person name="Martin F."/>
            <person name="Silar P."/>
            <person name="Natvig D."/>
            <person name="Lalanne C."/>
            <person name="Gautier V."/>
            <person name="Ament-Velasquez S.L."/>
            <person name="Kruys A."/>
            <person name="Hutchinson M.I."/>
            <person name="Powell A.J."/>
            <person name="Barry K."/>
            <person name="Miller A.N."/>
            <person name="Grigoriev I.V."/>
            <person name="Debuchy R."/>
            <person name="Gladieux P."/>
            <person name="Thoren M.H."/>
            <person name="Johannesson H."/>
        </authorList>
    </citation>
    <scope>NUCLEOTIDE SEQUENCE</scope>
    <source>
        <strain evidence="3">CBS 958.72</strain>
    </source>
</reference>
<keyword evidence="4" id="KW-1185">Reference proteome</keyword>
<gene>
    <name evidence="3" type="ORF">B0T24DRAFT_687351</name>
</gene>
<dbReference type="GO" id="GO:0005525">
    <property type="term" value="F:GTP binding"/>
    <property type="evidence" value="ECO:0007669"/>
    <property type="project" value="InterPro"/>
</dbReference>
<organism evidence="3 4">
    <name type="scientific">Lasiosphaeria ovina</name>
    <dbReference type="NCBI Taxonomy" id="92902"/>
    <lineage>
        <taxon>Eukaryota</taxon>
        <taxon>Fungi</taxon>
        <taxon>Dikarya</taxon>
        <taxon>Ascomycota</taxon>
        <taxon>Pezizomycotina</taxon>
        <taxon>Sordariomycetes</taxon>
        <taxon>Sordariomycetidae</taxon>
        <taxon>Sordariales</taxon>
        <taxon>Lasiosphaeriaceae</taxon>
        <taxon>Lasiosphaeria</taxon>
    </lineage>
</organism>
<evidence type="ECO:0000313" key="4">
    <source>
        <dbReference type="Proteomes" id="UP001287356"/>
    </source>
</evidence>
<dbReference type="Pfam" id="PF01926">
    <property type="entry name" value="MMR_HSR1"/>
    <property type="match status" value="1"/>
</dbReference>
<dbReference type="InterPro" id="IPR027417">
    <property type="entry name" value="P-loop_NTPase"/>
</dbReference>
<dbReference type="InterPro" id="IPR006073">
    <property type="entry name" value="GTP-bd"/>
</dbReference>
<reference evidence="3" key="1">
    <citation type="journal article" date="2023" name="Mol. Phylogenet. Evol.">
        <title>Genome-scale phylogeny and comparative genomics of the fungal order Sordariales.</title>
        <authorList>
            <person name="Hensen N."/>
            <person name="Bonometti L."/>
            <person name="Westerberg I."/>
            <person name="Brannstrom I.O."/>
            <person name="Guillou S."/>
            <person name="Cros-Aarteil S."/>
            <person name="Calhoun S."/>
            <person name="Haridas S."/>
            <person name="Kuo A."/>
            <person name="Mondo S."/>
            <person name="Pangilinan J."/>
            <person name="Riley R."/>
            <person name="LaButti K."/>
            <person name="Andreopoulos B."/>
            <person name="Lipzen A."/>
            <person name="Chen C."/>
            <person name="Yan M."/>
            <person name="Daum C."/>
            <person name="Ng V."/>
            <person name="Clum A."/>
            <person name="Steindorff A."/>
            <person name="Ohm R.A."/>
            <person name="Martin F."/>
            <person name="Silar P."/>
            <person name="Natvig D.O."/>
            <person name="Lalanne C."/>
            <person name="Gautier V."/>
            <person name="Ament-Velasquez S.L."/>
            <person name="Kruys A."/>
            <person name="Hutchinson M.I."/>
            <person name="Powell A.J."/>
            <person name="Barry K."/>
            <person name="Miller A.N."/>
            <person name="Grigoriev I.V."/>
            <person name="Debuchy R."/>
            <person name="Gladieux P."/>
            <person name="Hiltunen Thoren M."/>
            <person name="Johannesson H."/>
        </authorList>
    </citation>
    <scope>NUCLEOTIDE SEQUENCE</scope>
    <source>
        <strain evidence="3">CBS 958.72</strain>
    </source>
</reference>
<feature type="compositionally biased region" description="Low complexity" evidence="1">
    <location>
        <begin position="333"/>
        <end position="344"/>
    </location>
</feature>
<dbReference type="CDD" id="cd00882">
    <property type="entry name" value="Ras_like_GTPase"/>
    <property type="match status" value="1"/>
</dbReference>
<protein>
    <recommendedName>
        <fullName evidence="2">G domain-containing protein</fullName>
    </recommendedName>
</protein>
<proteinExistence type="predicted"/>
<feature type="compositionally biased region" description="Basic residues" evidence="1">
    <location>
        <begin position="353"/>
        <end position="366"/>
    </location>
</feature>
<dbReference type="Proteomes" id="UP001287356">
    <property type="component" value="Unassembled WGS sequence"/>
</dbReference>
<dbReference type="Gene3D" id="3.40.50.410">
    <property type="entry name" value="von Willebrand factor, type A domain"/>
    <property type="match status" value="1"/>
</dbReference>
<feature type="domain" description="G" evidence="2">
    <location>
        <begin position="16"/>
        <end position="74"/>
    </location>
</feature>
<dbReference type="EMBL" id="JAULSN010000001">
    <property type="protein sequence ID" value="KAK3383001.1"/>
    <property type="molecule type" value="Genomic_DNA"/>
</dbReference>
<name>A0AAE0TXF0_9PEZI</name>